<name>A0A0F9NYF2_9ZZZZ</name>
<comment type="caution">
    <text evidence="1">The sequence shown here is derived from an EMBL/GenBank/DDBJ whole genome shotgun (WGS) entry which is preliminary data.</text>
</comment>
<proteinExistence type="predicted"/>
<reference evidence="1" key="1">
    <citation type="journal article" date="2015" name="Nature">
        <title>Complex archaea that bridge the gap between prokaryotes and eukaryotes.</title>
        <authorList>
            <person name="Spang A."/>
            <person name="Saw J.H."/>
            <person name="Jorgensen S.L."/>
            <person name="Zaremba-Niedzwiedzka K."/>
            <person name="Martijn J."/>
            <person name="Lind A.E."/>
            <person name="van Eijk R."/>
            <person name="Schleper C."/>
            <person name="Guy L."/>
            <person name="Ettema T.J."/>
        </authorList>
    </citation>
    <scope>NUCLEOTIDE SEQUENCE</scope>
</reference>
<dbReference type="AlphaFoldDB" id="A0A0F9NYF2"/>
<protein>
    <submittedName>
        <fullName evidence="1">Uncharacterized protein</fullName>
    </submittedName>
</protein>
<evidence type="ECO:0000313" key="1">
    <source>
        <dbReference type="EMBL" id="KKN24530.1"/>
    </source>
</evidence>
<accession>A0A0F9NYF2</accession>
<gene>
    <name evidence="1" type="ORF">LCGC14_0893920</name>
</gene>
<dbReference type="EMBL" id="LAZR01002876">
    <property type="protein sequence ID" value="KKN24530.1"/>
    <property type="molecule type" value="Genomic_DNA"/>
</dbReference>
<organism evidence="1">
    <name type="scientific">marine sediment metagenome</name>
    <dbReference type="NCBI Taxonomy" id="412755"/>
    <lineage>
        <taxon>unclassified sequences</taxon>
        <taxon>metagenomes</taxon>
        <taxon>ecological metagenomes</taxon>
    </lineage>
</organism>
<sequence>MAKFAVTKSVTAQNTFSDKVKLHGQYNISISGTFVATVVVQRSFDDGSNWHNVDSSTVPIQTFGTEPEDDIVYRIGVETGGYTSGTVVGRLSQ</sequence>